<reference evidence="6" key="1">
    <citation type="submission" date="2023-06" db="EMBL/GenBank/DDBJ databases">
        <title>Genome-scale phylogeny and comparative genomics of the fungal order Sordariales.</title>
        <authorList>
            <consortium name="Lawrence Berkeley National Laboratory"/>
            <person name="Hensen N."/>
            <person name="Bonometti L."/>
            <person name="Westerberg I."/>
            <person name="Brannstrom I.O."/>
            <person name="Guillou S."/>
            <person name="Cros-Aarteil S."/>
            <person name="Calhoun S."/>
            <person name="Haridas S."/>
            <person name="Kuo A."/>
            <person name="Mondo S."/>
            <person name="Pangilinan J."/>
            <person name="Riley R."/>
            <person name="Labutti K."/>
            <person name="Andreopoulos B."/>
            <person name="Lipzen A."/>
            <person name="Chen C."/>
            <person name="Yanf M."/>
            <person name="Daum C."/>
            <person name="Ng V."/>
            <person name="Clum A."/>
            <person name="Steindorff A."/>
            <person name="Ohm R."/>
            <person name="Martin F."/>
            <person name="Silar P."/>
            <person name="Natvig D."/>
            <person name="Lalanne C."/>
            <person name="Gautier V."/>
            <person name="Ament-Velasquez S.L."/>
            <person name="Kruys A."/>
            <person name="Hutchinson M.I."/>
            <person name="Powell A.J."/>
            <person name="Barry K."/>
            <person name="Miller A.N."/>
            <person name="Grigoriev I.V."/>
            <person name="Debuchy R."/>
            <person name="Gladieux P."/>
            <person name="Thoren M.H."/>
            <person name="Johannesson H."/>
        </authorList>
    </citation>
    <scope>NUCLEOTIDE SEQUENCE</scope>
    <source>
        <strain evidence="6">8032-3</strain>
    </source>
</reference>
<dbReference type="GO" id="GO:0016846">
    <property type="term" value="F:carbon-sulfur lyase activity"/>
    <property type="evidence" value="ECO:0007669"/>
    <property type="project" value="InterPro"/>
</dbReference>
<comment type="similarity">
    <text evidence="1">Belongs to the Gfa family.</text>
</comment>
<dbReference type="SUPFAM" id="SSF51316">
    <property type="entry name" value="Mss4-like"/>
    <property type="match status" value="2"/>
</dbReference>
<accession>A0AAJ0FIJ3</accession>
<dbReference type="Gene3D" id="3.90.1590.10">
    <property type="entry name" value="glutathione-dependent formaldehyde- activating enzyme (gfa)"/>
    <property type="match status" value="2"/>
</dbReference>
<feature type="domain" description="CENP-V/GFA" evidence="5">
    <location>
        <begin position="11"/>
        <end position="140"/>
    </location>
</feature>
<gene>
    <name evidence="6" type="ORF">QBC33DRAFT_246750</name>
</gene>
<evidence type="ECO:0000256" key="4">
    <source>
        <dbReference type="ARBA" id="ARBA00023239"/>
    </source>
</evidence>
<dbReference type="EMBL" id="MU839028">
    <property type="protein sequence ID" value="KAK1763364.1"/>
    <property type="molecule type" value="Genomic_DNA"/>
</dbReference>
<name>A0AAJ0FIJ3_9PEZI</name>
<dbReference type="GO" id="GO:0046872">
    <property type="term" value="F:metal ion binding"/>
    <property type="evidence" value="ECO:0007669"/>
    <property type="project" value="UniProtKB-KW"/>
</dbReference>
<keyword evidence="3" id="KW-0862">Zinc</keyword>
<dbReference type="Proteomes" id="UP001244011">
    <property type="component" value="Unassembled WGS sequence"/>
</dbReference>
<dbReference type="InterPro" id="IPR011057">
    <property type="entry name" value="Mss4-like_sf"/>
</dbReference>
<dbReference type="PANTHER" id="PTHR33337:SF40">
    <property type="entry name" value="CENP-V_GFA DOMAIN-CONTAINING PROTEIN-RELATED"/>
    <property type="match status" value="1"/>
</dbReference>
<evidence type="ECO:0000313" key="7">
    <source>
        <dbReference type="Proteomes" id="UP001244011"/>
    </source>
</evidence>
<evidence type="ECO:0000313" key="6">
    <source>
        <dbReference type="EMBL" id="KAK1763364.1"/>
    </source>
</evidence>
<protein>
    <submittedName>
        <fullName evidence="6">Mss4-like protein</fullName>
    </submittedName>
</protein>
<evidence type="ECO:0000256" key="2">
    <source>
        <dbReference type="ARBA" id="ARBA00022723"/>
    </source>
</evidence>
<dbReference type="GeneID" id="85306147"/>
<evidence type="ECO:0000256" key="1">
    <source>
        <dbReference type="ARBA" id="ARBA00005495"/>
    </source>
</evidence>
<sequence length="408" mass="44410">MAPETSESVEITARCLCGAHSFTTSVPRSDLPLKASACHCTSCRHTTGALHTTDAPWPGPADAIRRSTTLSRYVFGARVHVLFCGTCSTPLFFEEFRAGPGEPGELGVFTGALGNNALGGDDGKRLVSVVDHIFVGDTIDGGASVWLRETGDGAAGRATRWFGGRGEGEEVPEAWPPVSSLPGADVRSEVADVPVRCRCRGVDLVFRHGEHLAEFEGMSRAELPWFVDPVTHKTFAGFEGCDSCRLSLGADVIHWTFVMLRHLAFSEGTGRQDLPAFPRTAADLNAAVSAQNRDPRLGTLSLYASSPDVQRYFCSRCSATVFYACDDRQDYVDVAIGLLDAPDGARAESILSWSFGSTPSWLQDVAGGWRDGLFTDIVKEAEKWRVERGYPKNWRRVELEEAEKKTEK</sequence>
<organism evidence="6 7">
    <name type="scientific">Phialemonium atrogriseum</name>
    <dbReference type="NCBI Taxonomy" id="1093897"/>
    <lineage>
        <taxon>Eukaryota</taxon>
        <taxon>Fungi</taxon>
        <taxon>Dikarya</taxon>
        <taxon>Ascomycota</taxon>
        <taxon>Pezizomycotina</taxon>
        <taxon>Sordariomycetes</taxon>
        <taxon>Sordariomycetidae</taxon>
        <taxon>Cephalothecales</taxon>
        <taxon>Cephalothecaceae</taxon>
        <taxon>Phialemonium</taxon>
    </lineage>
</organism>
<keyword evidence="2" id="KW-0479">Metal-binding</keyword>
<evidence type="ECO:0000259" key="5">
    <source>
        <dbReference type="PROSITE" id="PS51891"/>
    </source>
</evidence>
<dbReference type="AlphaFoldDB" id="A0AAJ0FIJ3"/>
<comment type="caution">
    <text evidence="6">The sequence shown here is derived from an EMBL/GenBank/DDBJ whole genome shotgun (WGS) entry which is preliminary data.</text>
</comment>
<keyword evidence="4" id="KW-0456">Lyase</keyword>
<proteinExistence type="inferred from homology"/>
<keyword evidence="7" id="KW-1185">Reference proteome</keyword>
<dbReference type="RefSeq" id="XP_060279577.1">
    <property type="nucleotide sequence ID" value="XM_060422960.1"/>
</dbReference>
<dbReference type="InterPro" id="IPR006913">
    <property type="entry name" value="CENP-V/GFA"/>
</dbReference>
<dbReference type="Pfam" id="PF04828">
    <property type="entry name" value="GFA"/>
    <property type="match status" value="1"/>
</dbReference>
<dbReference type="PANTHER" id="PTHR33337">
    <property type="entry name" value="GFA DOMAIN-CONTAINING PROTEIN"/>
    <property type="match status" value="1"/>
</dbReference>
<evidence type="ECO:0000256" key="3">
    <source>
        <dbReference type="ARBA" id="ARBA00022833"/>
    </source>
</evidence>
<dbReference type="PROSITE" id="PS51891">
    <property type="entry name" value="CENP_V_GFA"/>
    <property type="match status" value="1"/>
</dbReference>